<accession>A0AC61S0K2</accession>
<keyword evidence="2" id="KW-1185">Reference proteome</keyword>
<sequence length="162" mass="18224">MISHKYQMPEKNVGEDWYLLLSVSNNLYAVGLPYVFRITSMDGIQPVPGTKEYILGTIMAGDAVWPVADLRIKFGEKEPGYPRHPKGVLLEYGEYKTCILVDDVQSVFTADFGEMTPIFGKNSDISGSIQIKDRIVSFLSIDSLFDWTFMNGIASKENRRDG</sequence>
<dbReference type="Proteomes" id="UP000304953">
    <property type="component" value="Unassembled WGS sequence"/>
</dbReference>
<protein>
    <submittedName>
        <fullName evidence="1">Chemotaxis protein CheW</fullName>
    </submittedName>
</protein>
<organism evidence="1 2">
    <name type="scientific">Petralouisia muris</name>
    <dbReference type="NCBI Taxonomy" id="3032872"/>
    <lineage>
        <taxon>Bacteria</taxon>
        <taxon>Bacillati</taxon>
        <taxon>Bacillota</taxon>
        <taxon>Clostridia</taxon>
        <taxon>Lachnospirales</taxon>
        <taxon>Lachnospiraceae</taxon>
        <taxon>Petralouisia</taxon>
    </lineage>
</organism>
<reference evidence="1" key="1">
    <citation type="submission" date="2019-04" db="EMBL/GenBank/DDBJ databases">
        <title>Microbes associate with the intestines of laboratory mice.</title>
        <authorList>
            <person name="Navarre W."/>
            <person name="Wong E."/>
            <person name="Huang K."/>
            <person name="Tropini C."/>
            <person name="Ng K."/>
            <person name="Yu B."/>
        </authorList>
    </citation>
    <scope>NUCLEOTIDE SEQUENCE</scope>
    <source>
        <strain evidence="1">NM01_1-7b</strain>
    </source>
</reference>
<gene>
    <name evidence="1" type="ORF">E5329_01910</name>
</gene>
<evidence type="ECO:0000313" key="1">
    <source>
        <dbReference type="EMBL" id="TGY97905.1"/>
    </source>
</evidence>
<proteinExistence type="predicted"/>
<name>A0AC61S0K2_9FIRM</name>
<comment type="caution">
    <text evidence="1">The sequence shown here is derived from an EMBL/GenBank/DDBJ whole genome shotgun (WGS) entry which is preliminary data.</text>
</comment>
<dbReference type="EMBL" id="SRYA01000003">
    <property type="protein sequence ID" value="TGY97905.1"/>
    <property type="molecule type" value="Genomic_DNA"/>
</dbReference>
<evidence type="ECO:0000313" key="2">
    <source>
        <dbReference type="Proteomes" id="UP000304953"/>
    </source>
</evidence>